<reference evidence="1 2" key="1">
    <citation type="submission" date="2006-10" db="EMBL/GenBank/DDBJ databases">
        <title>Complete sequence of chromosome of Pelobacter propionicus DSM 2379.</title>
        <authorList>
            <consortium name="US DOE Joint Genome Institute"/>
            <person name="Copeland A."/>
            <person name="Lucas S."/>
            <person name="Lapidus A."/>
            <person name="Barry K."/>
            <person name="Detter J.C."/>
            <person name="Glavina del Rio T."/>
            <person name="Hammon N."/>
            <person name="Israni S."/>
            <person name="Dalin E."/>
            <person name="Tice H."/>
            <person name="Pitluck S."/>
            <person name="Saunders E."/>
            <person name="Brettin T."/>
            <person name="Bruce D."/>
            <person name="Han C."/>
            <person name="Tapia R."/>
            <person name="Schmutz J."/>
            <person name="Larimer F."/>
            <person name="Land M."/>
            <person name="Hauser L."/>
            <person name="Kyrpides N."/>
            <person name="Kim E."/>
            <person name="Lovley D."/>
            <person name="Richardson P."/>
        </authorList>
    </citation>
    <scope>NUCLEOTIDE SEQUENCE [LARGE SCALE GENOMIC DNA]</scope>
    <source>
        <strain evidence="2">DSM 2379 / NBRC 103807 / OttBd1</strain>
    </source>
</reference>
<accession>A1AKD5</accession>
<dbReference type="RefSeq" id="WP_011734119.1">
    <property type="nucleotide sequence ID" value="NC_008609.1"/>
</dbReference>
<dbReference type="OrthoDB" id="518088at2"/>
<gene>
    <name evidence="1" type="ordered locus">Ppro_0169</name>
</gene>
<keyword evidence="2" id="KW-1185">Reference proteome</keyword>
<dbReference type="Proteomes" id="UP000006732">
    <property type="component" value="Chromosome"/>
</dbReference>
<dbReference type="EMBL" id="CP000482">
    <property type="protein sequence ID" value="ABK97805.1"/>
    <property type="molecule type" value="Genomic_DNA"/>
</dbReference>
<protein>
    <submittedName>
        <fullName evidence="1">Uncharacterized protein</fullName>
    </submittedName>
</protein>
<dbReference type="HOGENOM" id="CLU_2001688_0_0_7"/>
<evidence type="ECO:0000313" key="2">
    <source>
        <dbReference type="Proteomes" id="UP000006732"/>
    </source>
</evidence>
<dbReference type="KEGG" id="ppd:Ppro_0169"/>
<evidence type="ECO:0000313" key="1">
    <source>
        <dbReference type="EMBL" id="ABK97805.1"/>
    </source>
</evidence>
<sequence>MMLQRLTALAEVTSMVACFAAGVGKKIGDLRRAKESECEKMEMLTFAEAIGWFGKRPNDVRIAKGILLKEPHRRGVMVTLGFLDAADTLLSGEQGTPYIRRVLAKELDRELSDYFGQHDLIILE</sequence>
<name>A1AKD5_PELPD</name>
<dbReference type="STRING" id="338966.Ppro_0169"/>
<proteinExistence type="predicted"/>
<organism evidence="1 2">
    <name type="scientific">Pelobacter propionicus (strain DSM 2379 / NBRC 103807 / OttBd1)</name>
    <dbReference type="NCBI Taxonomy" id="338966"/>
    <lineage>
        <taxon>Bacteria</taxon>
        <taxon>Pseudomonadati</taxon>
        <taxon>Thermodesulfobacteriota</taxon>
        <taxon>Desulfuromonadia</taxon>
        <taxon>Desulfuromonadales</taxon>
        <taxon>Desulfuromonadaceae</taxon>
        <taxon>Pelobacter</taxon>
    </lineage>
</organism>
<dbReference type="eggNOG" id="ENOG5033IYX">
    <property type="taxonomic scope" value="Bacteria"/>
</dbReference>
<dbReference type="AlphaFoldDB" id="A1AKD5"/>